<evidence type="ECO:0000256" key="2">
    <source>
        <dbReference type="SAM" id="Phobius"/>
    </source>
</evidence>
<dbReference type="InterPro" id="IPR016182">
    <property type="entry name" value="Cu_amine_oxidase_N-reg"/>
</dbReference>
<feature type="compositionally biased region" description="Low complexity" evidence="1">
    <location>
        <begin position="35"/>
        <end position="48"/>
    </location>
</feature>
<evidence type="ECO:0000313" key="3">
    <source>
        <dbReference type="EMBL" id="QWB22340.1"/>
    </source>
</evidence>
<dbReference type="Proteomes" id="UP000679629">
    <property type="component" value="Chromosome"/>
</dbReference>
<organism evidence="3 4">
    <name type="scientific">Streptomyces koelreuteriae</name>
    <dbReference type="NCBI Taxonomy" id="2838015"/>
    <lineage>
        <taxon>Bacteria</taxon>
        <taxon>Bacillati</taxon>
        <taxon>Actinomycetota</taxon>
        <taxon>Actinomycetes</taxon>
        <taxon>Kitasatosporales</taxon>
        <taxon>Streptomycetaceae</taxon>
        <taxon>Streptomyces</taxon>
    </lineage>
</organism>
<evidence type="ECO:0000313" key="4">
    <source>
        <dbReference type="Proteomes" id="UP000679629"/>
    </source>
</evidence>
<dbReference type="EMBL" id="CP075896">
    <property type="protein sequence ID" value="QWB22340.1"/>
    <property type="molecule type" value="Genomic_DNA"/>
</dbReference>
<dbReference type="RefSeq" id="WP_215117834.1">
    <property type="nucleotide sequence ID" value="NZ_CP075896.1"/>
</dbReference>
<feature type="region of interest" description="Disordered" evidence="1">
    <location>
        <begin position="35"/>
        <end position="85"/>
    </location>
</feature>
<dbReference type="SUPFAM" id="SSF54416">
    <property type="entry name" value="Amine oxidase N-terminal region"/>
    <property type="match status" value="1"/>
</dbReference>
<feature type="compositionally biased region" description="Basic and acidic residues" evidence="1">
    <location>
        <begin position="72"/>
        <end position="82"/>
    </location>
</feature>
<keyword evidence="2" id="KW-1133">Transmembrane helix</keyword>
<proteinExistence type="predicted"/>
<evidence type="ECO:0000256" key="1">
    <source>
        <dbReference type="SAM" id="MobiDB-lite"/>
    </source>
</evidence>
<accession>A0ABX8FME9</accession>
<reference evidence="4" key="1">
    <citation type="submission" date="2021-05" db="EMBL/GenBank/DDBJ databases">
        <title>Direct Submission.</title>
        <authorList>
            <person name="Li K."/>
            <person name="Gao J."/>
        </authorList>
    </citation>
    <scope>NUCLEOTIDE SEQUENCE [LARGE SCALE GENOMIC DNA]</scope>
    <source>
        <strain evidence="4">MG62</strain>
    </source>
</reference>
<name>A0ABX8FME9_9ACTN</name>
<dbReference type="Gene3D" id="3.10.450.40">
    <property type="match status" value="1"/>
</dbReference>
<feature type="transmembrane region" description="Helical" evidence="2">
    <location>
        <begin position="12"/>
        <end position="31"/>
    </location>
</feature>
<protein>
    <submittedName>
        <fullName evidence="3">Tat pathway signal sequence domain protein</fullName>
    </submittedName>
</protein>
<sequence>MRKIVHRHLGKVVAGTAIAVAGTAVMVGITLPGTAGADDTATRAGQAGQTLRQEADAGRAVPPGVVEEAPAEGEKGAGRDPLTDDETERVAKIALNRQLLQSSEGVDGERGPQRLGVDLAEPEADEVGDPNAPRRADVTFYDYRDDTLVTRTVDLSTGKVVQTGTQRGVQPPLSRDEKAEAAKLLIADPLGAGLKADYRDATGKELTSADQLQLSGAVYRAAPGAQPAVLDRCGEHRCVRLFPKIKNGPWVDARSIVIDLSARKAARLDH</sequence>
<keyword evidence="2" id="KW-0812">Transmembrane</keyword>
<gene>
    <name evidence="3" type="ORF">KJK29_06985</name>
</gene>
<keyword evidence="4" id="KW-1185">Reference proteome</keyword>
<keyword evidence="2" id="KW-0472">Membrane</keyword>